<keyword evidence="6 7" id="KW-0472">Membrane</keyword>
<protein>
    <submittedName>
        <fullName evidence="9">Carbohydrate ABC transporter permease</fullName>
    </submittedName>
</protein>
<evidence type="ECO:0000256" key="4">
    <source>
        <dbReference type="ARBA" id="ARBA00022692"/>
    </source>
</evidence>
<dbReference type="CDD" id="cd06261">
    <property type="entry name" value="TM_PBP2"/>
    <property type="match status" value="1"/>
</dbReference>
<keyword evidence="5 7" id="KW-1133">Transmembrane helix</keyword>
<dbReference type="GO" id="GO:0005886">
    <property type="term" value="C:plasma membrane"/>
    <property type="evidence" value="ECO:0007669"/>
    <property type="project" value="UniProtKB-SubCell"/>
</dbReference>
<evidence type="ECO:0000259" key="8">
    <source>
        <dbReference type="PROSITE" id="PS50928"/>
    </source>
</evidence>
<evidence type="ECO:0000256" key="5">
    <source>
        <dbReference type="ARBA" id="ARBA00022989"/>
    </source>
</evidence>
<accession>A0A2M8QB50</accession>
<keyword evidence="4 7" id="KW-0812">Transmembrane</keyword>
<name>A0A2M8QB50_9CHLR</name>
<feature type="transmembrane region" description="Helical" evidence="7">
    <location>
        <begin position="126"/>
        <end position="146"/>
    </location>
</feature>
<evidence type="ECO:0000313" key="10">
    <source>
        <dbReference type="Proteomes" id="UP000230790"/>
    </source>
</evidence>
<comment type="caution">
    <text evidence="9">The sequence shown here is derived from an EMBL/GenBank/DDBJ whole genome shotgun (WGS) entry which is preliminary data.</text>
</comment>
<feature type="transmembrane region" description="Helical" evidence="7">
    <location>
        <begin position="27"/>
        <end position="46"/>
    </location>
</feature>
<organism evidence="9 10">
    <name type="scientific">Candidatus Thermofonsia Clade 3 bacterium</name>
    <dbReference type="NCBI Taxonomy" id="2364212"/>
    <lineage>
        <taxon>Bacteria</taxon>
        <taxon>Bacillati</taxon>
        <taxon>Chloroflexota</taxon>
        <taxon>Candidatus Thermofontia</taxon>
        <taxon>Candidatus Thermofonsia Clade 3</taxon>
    </lineage>
</organism>
<reference evidence="9 10" key="1">
    <citation type="submission" date="2017-11" db="EMBL/GenBank/DDBJ databases">
        <title>Evolution of Phototrophy in the Chloroflexi Phylum Driven by Horizontal Gene Transfer.</title>
        <authorList>
            <person name="Ward L.M."/>
            <person name="Hemp J."/>
            <person name="Shih P.M."/>
            <person name="Mcglynn S.E."/>
            <person name="Fischer W."/>
        </authorList>
    </citation>
    <scope>NUCLEOTIDE SEQUENCE [LARGE SCALE GENOMIC DNA]</scope>
    <source>
        <strain evidence="9">JP3_7</strain>
    </source>
</reference>
<feature type="domain" description="ABC transmembrane type-1" evidence="8">
    <location>
        <begin position="88"/>
        <end position="278"/>
    </location>
</feature>
<dbReference type="GO" id="GO:0055085">
    <property type="term" value="P:transmembrane transport"/>
    <property type="evidence" value="ECO:0007669"/>
    <property type="project" value="InterPro"/>
</dbReference>
<dbReference type="PANTHER" id="PTHR32243">
    <property type="entry name" value="MALTOSE TRANSPORT SYSTEM PERMEASE-RELATED"/>
    <property type="match status" value="1"/>
</dbReference>
<dbReference type="PANTHER" id="PTHR32243:SF18">
    <property type="entry name" value="INNER MEMBRANE ABC TRANSPORTER PERMEASE PROTEIN YCJP"/>
    <property type="match status" value="1"/>
</dbReference>
<sequence>MTERAISSSLRQRPAKPLHPMRTVMHLLRWVTVGLLLAFTLIPLIFMLTTSLKSPIEIRVSGSLLPSEGIFLVNWERAFRNVPLPRYLWNSLFVGIMSTTMTLLVAVPASYAIVRFRAGGRLLPSWILGTYVAPPIVISVPVFMLMRSVGLVDQPLGLALLHMVANLPVATWMLMDFVRSLPLEVEEAAQMDGASHWGVLLRIVIPLILPGLVATAIICLILSWNEFLFALILTYSLRSQTFPIGISEFQGEHGLQFGEISAAALTGIVPVYVLAMFFQRYLIHGLTRGSVK</sequence>
<keyword evidence="2 7" id="KW-0813">Transport</keyword>
<comment type="similarity">
    <text evidence="7">Belongs to the binding-protein-dependent transport system permease family.</text>
</comment>
<evidence type="ECO:0000256" key="7">
    <source>
        <dbReference type="RuleBase" id="RU363032"/>
    </source>
</evidence>
<dbReference type="SUPFAM" id="SSF161098">
    <property type="entry name" value="MetI-like"/>
    <property type="match status" value="1"/>
</dbReference>
<evidence type="ECO:0000313" key="9">
    <source>
        <dbReference type="EMBL" id="PJF46990.1"/>
    </source>
</evidence>
<dbReference type="Pfam" id="PF00528">
    <property type="entry name" value="BPD_transp_1"/>
    <property type="match status" value="1"/>
</dbReference>
<evidence type="ECO:0000256" key="2">
    <source>
        <dbReference type="ARBA" id="ARBA00022448"/>
    </source>
</evidence>
<dbReference type="Gene3D" id="1.10.3720.10">
    <property type="entry name" value="MetI-like"/>
    <property type="match status" value="1"/>
</dbReference>
<evidence type="ECO:0000256" key="3">
    <source>
        <dbReference type="ARBA" id="ARBA00022475"/>
    </source>
</evidence>
<dbReference type="Proteomes" id="UP000230790">
    <property type="component" value="Unassembled WGS sequence"/>
</dbReference>
<evidence type="ECO:0000256" key="6">
    <source>
        <dbReference type="ARBA" id="ARBA00023136"/>
    </source>
</evidence>
<gene>
    <name evidence="9" type="ORF">CUN48_11010</name>
</gene>
<feature type="transmembrane region" description="Helical" evidence="7">
    <location>
        <begin position="199"/>
        <end position="224"/>
    </location>
</feature>
<dbReference type="PROSITE" id="PS50928">
    <property type="entry name" value="ABC_TM1"/>
    <property type="match status" value="1"/>
</dbReference>
<dbReference type="InterPro" id="IPR035906">
    <property type="entry name" value="MetI-like_sf"/>
</dbReference>
<dbReference type="AlphaFoldDB" id="A0A2M8QB50"/>
<dbReference type="InterPro" id="IPR050901">
    <property type="entry name" value="BP-dep_ABC_trans_perm"/>
</dbReference>
<comment type="subcellular location">
    <subcellularLocation>
        <location evidence="1 7">Cell membrane</location>
        <topology evidence="1 7">Multi-pass membrane protein</topology>
    </subcellularLocation>
</comment>
<feature type="transmembrane region" description="Helical" evidence="7">
    <location>
        <begin position="87"/>
        <end position="114"/>
    </location>
</feature>
<feature type="transmembrane region" description="Helical" evidence="7">
    <location>
        <begin position="158"/>
        <end position="178"/>
    </location>
</feature>
<proteinExistence type="inferred from homology"/>
<keyword evidence="3" id="KW-1003">Cell membrane</keyword>
<dbReference type="EMBL" id="PGTN01000076">
    <property type="protein sequence ID" value="PJF46990.1"/>
    <property type="molecule type" value="Genomic_DNA"/>
</dbReference>
<dbReference type="InterPro" id="IPR000515">
    <property type="entry name" value="MetI-like"/>
</dbReference>
<evidence type="ECO:0000256" key="1">
    <source>
        <dbReference type="ARBA" id="ARBA00004651"/>
    </source>
</evidence>
<feature type="transmembrane region" description="Helical" evidence="7">
    <location>
        <begin position="260"/>
        <end position="278"/>
    </location>
</feature>